<dbReference type="GO" id="GO:0016491">
    <property type="term" value="F:oxidoreductase activity"/>
    <property type="evidence" value="ECO:0007669"/>
    <property type="project" value="UniProtKB-KW"/>
</dbReference>
<dbReference type="InterPro" id="IPR020904">
    <property type="entry name" value="Sc_DH/Rdtase_CS"/>
</dbReference>
<keyword evidence="3" id="KW-0560">Oxidoreductase</keyword>
<name>A0A8H7CYC3_9AGAR</name>
<evidence type="ECO:0000313" key="5">
    <source>
        <dbReference type="EMBL" id="KAF7354805.1"/>
    </source>
</evidence>
<dbReference type="SUPFAM" id="SSF51735">
    <property type="entry name" value="NAD(P)-binding Rossmann-fold domains"/>
    <property type="match status" value="1"/>
</dbReference>
<protein>
    <recommendedName>
        <fullName evidence="7">Short-chain dehydrogenase/reductase SDR</fullName>
    </recommendedName>
</protein>
<dbReference type="PANTHER" id="PTHR43669">
    <property type="entry name" value="5-KETO-D-GLUCONATE 5-REDUCTASE"/>
    <property type="match status" value="1"/>
</dbReference>
<gene>
    <name evidence="5" type="ORF">MSAN_01394800</name>
</gene>
<evidence type="ECO:0000256" key="3">
    <source>
        <dbReference type="ARBA" id="ARBA00023002"/>
    </source>
</evidence>
<dbReference type="PANTHER" id="PTHR43669:SF3">
    <property type="entry name" value="ALCOHOL DEHYDROGENASE, PUTATIVE (AFU_ORTHOLOGUE AFUA_3G03445)-RELATED"/>
    <property type="match status" value="1"/>
</dbReference>
<accession>A0A8H7CYC3</accession>
<dbReference type="PROSITE" id="PS00061">
    <property type="entry name" value="ADH_SHORT"/>
    <property type="match status" value="1"/>
</dbReference>
<keyword evidence="6" id="KW-1185">Reference proteome</keyword>
<dbReference type="Gene3D" id="3.40.50.720">
    <property type="entry name" value="NAD(P)-binding Rossmann-like Domain"/>
    <property type="match status" value="1"/>
</dbReference>
<dbReference type="CDD" id="cd05233">
    <property type="entry name" value="SDR_c"/>
    <property type="match status" value="1"/>
</dbReference>
<organism evidence="5 6">
    <name type="scientific">Mycena sanguinolenta</name>
    <dbReference type="NCBI Taxonomy" id="230812"/>
    <lineage>
        <taxon>Eukaryota</taxon>
        <taxon>Fungi</taxon>
        <taxon>Dikarya</taxon>
        <taxon>Basidiomycota</taxon>
        <taxon>Agaricomycotina</taxon>
        <taxon>Agaricomycetes</taxon>
        <taxon>Agaricomycetidae</taxon>
        <taxon>Agaricales</taxon>
        <taxon>Marasmiineae</taxon>
        <taxon>Mycenaceae</taxon>
        <taxon>Mycena</taxon>
    </lineage>
</organism>
<evidence type="ECO:0000256" key="4">
    <source>
        <dbReference type="RuleBase" id="RU000363"/>
    </source>
</evidence>
<dbReference type="PRINTS" id="PR00080">
    <property type="entry name" value="SDRFAMILY"/>
</dbReference>
<evidence type="ECO:0000256" key="1">
    <source>
        <dbReference type="ARBA" id="ARBA00006484"/>
    </source>
</evidence>
<evidence type="ECO:0000313" key="6">
    <source>
        <dbReference type="Proteomes" id="UP000623467"/>
    </source>
</evidence>
<sequence>MPKTAIVTGASSGIGRESAIALCKAGWNVVLAARREDALNETAALCGSAEKCLVVVGSVADEAFVKTLFSKTVARFGRVDLLFNNAGSNAPALPLEDMTLEMFQNVISVNLVGSFLCAREAVKAFKSQTPIGGRIINNGSLSAHTPRPNSAPYTTSKHAIAGLSKSIALDGRAFDITCTQLDIGNAETPLTARMHMGVLQPDGRRMAESTFDVAHVGEAVVHIAGLPADVAVPQFTIMASKAPFLGRG</sequence>
<evidence type="ECO:0008006" key="7">
    <source>
        <dbReference type="Google" id="ProtNLM"/>
    </source>
</evidence>
<proteinExistence type="inferred from homology"/>
<evidence type="ECO:0000256" key="2">
    <source>
        <dbReference type="ARBA" id="ARBA00022857"/>
    </source>
</evidence>
<dbReference type="Proteomes" id="UP000623467">
    <property type="component" value="Unassembled WGS sequence"/>
</dbReference>
<keyword evidence="2" id="KW-0521">NADP</keyword>
<comment type="similarity">
    <text evidence="1 4">Belongs to the short-chain dehydrogenases/reductases (SDR) family.</text>
</comment>
<dbReference type="InterPro" id="IPR036291">
    <property type="entry name" value="NAD(P)-bd_dom_sf"/>
</dbReference>
<dbReference type="PRINTS" id="PR00081">
    <property type="entry name" value="GDHRDH"/>
</dbReference>
<dbReference type="OrthoDB" id="1933717at2759"/>
<dbReference type="AlphaFoldDB" id="A0A8H7CYC3"/>
<dbReference type="Pfam" id="PF00106">
    <property type="entry name" value="adh_short"/>
    <property type="match status" value="1"/>
</dbReference>
<comment type="caution">
    <text evidence="5">The sequence shown here is derived from an EMBL/GenBank/DDBJ whole genome shotgun (WGS) entry which is preliminary data.</text>
</comment>
<reference evidence="5" key="1">
    <citation type="submission" date="2020-05" db="EMBL/GenBank/DDBJ databases">
        <title>Mycena genomes resolve the evolution of fungal bioluminescence.</title>
        <authorList>
            <person name="Tsai I.J."/>
        </authorList>
    </citation>
    <scope>NUCLEOTIDE SEQUENCE</scope>
    <source>
        <strain evidence="5">160909Yilan</strain>
    </source>
</reference>
<dbReference type="EMBL" id="JACAZH010000011">
    <property type="protein sequence ID" value="KAF7354805.1"/>
    <property type="molecule type" value="Genomic_DNA"/>
</dbReference>
<dbReference type="InterPro" id="IPR002347">
    <property type="entry name" value="SDR_fam"/>
</dbReference>